<feature type="non-terminal residue" evidence="2">
    <location>
        <position position="201"/>
    </location>
</feature>
<organism evidence="2 3">
    <name type="scientific">Cetraspora pellucida</name>
    <dbReference type="NCBI Taxonomy" id="1433469"/>
    <lineage>
        <taxon>Eukaryota</taxon>
        <taxon>Fungi</taxon>
        <taxon>Fungi incertae sedis</taxon>
        <taxon>Mucoromycota</taxon>
        <taxon>Glomeromycotina</taxon>
        <taxon>Glomeromycetes</taxon>
        <taxon>Diversisporales</taxon>
        <taxon>Gigasporaceae</taxon>
        <taxon>Cetraspora</taxon>
    </lineage>
</organism>
<feature type="transmembrane region" description="Helical" evidence="1">
    <location>
        <begin position="6"/>
        <end position="24"/>
    </location>
</feature>
<keyword evidence="3" id="KW-1185">Reference proteome</keyword>
<evidence type="ECO:0000313" key="3">
    <source>
        <dbReference type="Proteomes" id="UP000789759"/>
    </source>
</evidence>
<comment type="caution">
    <text evidence="2">The sequence shown here is derived from an EMBL/GenBank/DDBJ whole genome shotgun (WGS) entry which is preliminary data.</text>
</comment>
<gene>
    <name evidence="2" type="ORF">CPELLU_LOCUS18729</name>
</gene>
<dbReference type="Proteomes" id="UP000789759">
    <property type="component" value="Unassembled WGS sequence"/>
</dbReference>
<name>A0A9N9K812_9GLOM</name>
<keyword evidence="1" id="KW-0812">Transmembrane</keyword>
<dbReference type="OrthoDB" id="427096at2759"/>
<proteinExistence type="predicted"/>
<keyword evidence="1" id="KW-0472">Membrane</keyword>
<evidence type="ECO:0000313" key="2">
    <source>
        <dbReference type="EMBL" id="CAG8811790.1"/>
    </source>
</evidence>
<dbReference type="EMBL" id="CAJVQA010039201">
    <property type="protein sequence ID" value="CAG8811790.1"/>
    <property type="molecule type" value="Genomic_DNA"/>
</dbReference>
<accession>A0A9N9K812</accession>
<dbReference type="AlphaFoldDB" id="A0A9N9K812"/>
<evidence type="ECO:0000256" key="1">
    <source>
        <dbReference type="SAM" id="Phobius"/>
    </source>
</evidence>
<keyword evidence="1" id="KW-1133">Transmembrane helix</keyword>
<reference evidence="2" key="1">
    <citation type="submission" date="2021-06" db="EMBL/GenBank/DDBJ databases">
        <authorList>
            <person name="Kallberg Y."/>
            <person name="Tangrot J."/>
            <person name="Rosling A."/>
        </authorList>
    </citation>
    <scope>NUCLEOTIDE SEQUENCE</scope>
    <source>
        <strain evidence="2">FL966</strain>
    </source>
</reference>
<protein>
    <submittedName>
        <fullName evidence="2">7309_t:CDS:1</fullName>
    </submittedName>
</protein>
<sequence length="201" mass="23744">MKLSSFKLYILYAIIIFFSIILLLSTTIKTSTNEPDEFNEFIDSLIKENITSLMDKLKTKPTSLVEWKQRHYVTRYLNDNKTVKLYITSGRWYLDEDFTRLTYNQDGTLEHCDIPCIWKQIMLDSSSSTELESADAFFNVDFAYTPEQNLKKRPKNIKLTLEPKIHCPHCHNDDDSFDIYSSYYEDSDIPTSYVRIDPEIW</sequence>